<gene>
    <name evidence="2" type="ORF">DFI_15940</name>
</gene>
<dbReference type="InterPro" id="IPR017853">
    <property type="entry name" value="GH"/>
</dbReference>
<dbReference type="SMART" id="SM00642">
    <property type="entry name" value="Aamy"/>
    <property type="match status" value="1"/>
</dbReference>
<dbReference type="Pfam" id="PF00128">
    <property type="entry name" value="Alpha-amylase"/>
    <property type="match status" value="1"/>
</dbReference>
<geneLocation type="plasmid" evidence="3">
    <name>pdfi1</name>
</geneLocation>
<reference evidence="2 3" key="1">
    <citation type="submission" date="2017-05" db="EMBL/GenBank/DDBJ databases">
        <title>The complete genome sequence of Deinococcus ficus isolated from the rhizosphere of the Ficus religiosa L. in Taiwan.</title>
        <authorList>
            <person name="Wu K.-M."/>
            <person name="Liao T.-L."/>
            <person name="Liu Y.-M."/>
            <person name="Young C.-C."/>
            <person name="Tsai S.-F."/>
        </authorList>
    </citation>
    <scope>NUCLEOTIDE SEQUENCE [LARGE SCALE GENOMIC DNA]</scope>
    <source>
        <strain evidence="2 3">CC-FR2-10</strain>
        <plasmid evidence="3">pdfi1</plasmid>
    </source>
</reference>
<dbReference type="Proteomes" id="UP000259030">
    <property type="component" value="Plasmid pDFI1"/>
</dbReference>
<dbReference type="InterPro" id="IPR006047">
    <property type="entry name" value="GH13_cat_dom"/>
</dbReference>
<organism evidence="2 3">
    <name type="scientific">Deinococcus ficus</name>
    <dbReference type="NCBI Taxonomy" id="317577"/>
    <lineage>
        <taxon>Bacteria</taxon>
        <taxon>Thermotogati</taxon>
        <taxon>Deinococcota</taxon>
        <taxon>Deinococci</taxon>
        <taxon>Deinococcales</taxon>
        <taxon>Deinococcaceae</taxon>
        <taxon>Deinococcus</taxon>
    </lineage>
</organism>
<proteinExistence type="predicted"/>
<keyword evidence="2" id="KW-0614">Plasmid</keyword>
<dbReference type="EMBL" id="CP021082">
    <property type="protein sequence ID" value="ASN82656.1"/>
    <property type="molecule type" value="Genomic_DNA"/>
</dbReference>
<name>A0A221T1A5_9DEIO</name>
<protein>
    <recommendedName>
        <fullName evidence="1">Glycosyl hydrolase family 13 catalytic domain-containing protein</fullName>
    </recommendedName>
</protein>
<dbReference type="KEGG" id="dfc:DFI_15940"/>
<evidence type="ECO:0000313" key="3">
    <source>
        <dbReference type="Proteomes" id="UP000259030"/>
    </source>
</evidence>
<accession>A0A221T1A5</accession>
<dbReference type="PANTHER" id="PTHR10357">
    <property type="entry name" value="ALPHA-AMYLASE FAMILY MEMBER"/>
    <property type="match status" value="1"/>
</dbReference>
<dbReference type="AlphaFoldDB" id="A0A221T1A5"/>
<sequence length="215" mass="24603">MVRLQPHFQAADTDPAPWYRNAVIYEVDVKSFQDSNADGIGDLPGLLSRLEYVADLGVNLLWLQPLFASPKGDNGYDVSDYRRIDPALGSLDDFREVVDRAGRLGMRVLLDLPLNHTSRDHAWFRAAQADRRSPYRPYYLWADEKPADAAPYPVFGSARGDNWTWSEEAGQYYWTDSEESREVVVLRYGRQNRRMLSRMSSADRFHTNGCGCSLF</sequence>
<dbReference type="SUPFAM" id="SSF51445">
    <property type="entry name" value="(Trans)glycosidases"/>
    <property type="match status" value="1"/>
</dbReference>
<evidence type="ECO:0000259" key="1">
    <source>
        <dbReference type="SMART" id="SM00642"/>
    </source>
</evidence>
<keyword evidence="3" id="KW-1185">Reference proteome</keyword>
<evidence type="ECO:0000313" key="2">
    <source>
        <dbReference type="EMBL" id="ASN82656.1"/>
    </source>
</evidence>
<dbReference type="GO" id="GO:0005975">
    <property type="term" value="P:carbohydrate metabolic process"/>
    <property type="evidence" value="ECO:0007669"/>
    <property type="project" value="InterPro"/>
</dbReference>
<dbReference type="Gene3D" id="3.20.20.80">
    <property type="entry name" value="Glycosidases"/>
    <property type="match status" value="1"/>
</dbReference>
<feature type="domain" description="Glycosyl hydrolase family 13 catalytic" evidence="1">
    <location>
        <begin position="26"/>
        <end position="214"/>
    </location>
</feature>